<dbReference type="InterPro" id="IPR009080">
    <property type="entry name" value="tRNAsynth_Ia_anticodon-bd"/>
</dbReference>
<evidence type="ECO:0000256" key="9">
    <source>
        <dbReference type="ARBA" id="ARBA00049339"/>
    </source>
</evidence>
<evidence type="ECO:0000256" key="4">
    <source>
        <dbReference type="ARBA" id="ARBA00022741"/>
    </source>
</evidence>
<evidence type="ECO:0000256" key="11">
    <source>
        <dbReference type="SAM" id="Coils"/>
    </source>
</evidence>
<dbReference type="GO" id="GO:0006420">
    <property type="term" value="P:arginyl-tRNA aminoacylation"/>
    <property type="evidence" value="ECO:0007669"/>
    <property type="project" value="InterPro"/>
</dbReference>
<dbReference type="SUPFAM" id="SSF47323">
    <property type="entry name" value="Anticodon-binding domain of a subclass of class I aminoacyl-tRNA synthetases"/>
    <property type="match status" value="1"/>
</dbReference>
<name>A0A0C9LQS6_9FUNG</name>
<proteinExistence type="inferred from homology"/>
<keyword evidence="11" id="KW-0175">Coiled coil</keyword>
<dbReference type="SUPFAM" id="SSF55190">
    <property type="entry name" value="Arginyl-tRNA synthetase (ArgRS), N-terminal 'additional' domain"/>
    <property type="match status" value="1"/>
</dbReference>
<accession>A0A0C9LQS6</accession>
<dbReference type="Gene3D" id="3.30.1360.70">
    <property type="entry name" value="Arginyl tRNA synthetase N-terminal domain"/>
    <property type="match status" value="1"/>
</dbReference>
<comment type="catalytic activity">
    <reaction evidence="9">
        <text>tRNA(Arg) + L-arginine + ATP = L-arginyl-tRNA(Arg) + AMP + diphosphate</text>
        <dbReference type="Rhea" id="RHEA:20301"/>
        <dbReference type="Rhea" id="RHEA-COMP:9658"/>
        <dbReference type="Rhea" id="RHEA-COMP:9673"/>
        <dbReference type="ChEBI" id="CHEBI:30616"/>
        <dbReference type="ChEBI" id="CHEBI:32682"/>
        <dbReference type="ChEBI" id="CHEBI:33019"/>
        <dbReference type="ChEBI" id="CHEBI:78442"/>
        <dbReference type="ChEBI" id="CHEBI:78513"/>
        <dbReference type="ChEBI" id="CHEBI:456215"/>
        <dbReference type="EC" id="6.1.1.19"/>
    </reaction>
</comment>
<dbReference type="InterPro" id="IPR008909">
    <property type="entry name" value="DALR_anticod-bd"/>
</dbReference>
<dbReference type="FunFam" id="1.10.730.10:FF:000006">
    <property type="entry name" value="Arginyl-tRNA synthetase 2, mitochondrial"/>
    <property type="match status" value="1"/>
</dbReference>
<sequence>MSLTVDTKNITVGILAIIASNPELKKSVTVQAGSAFLYKDSNVELKTLPNTVRYLIRAHNLLDESNASNQLAAYLLDLALVNNVDALKARIASKTTTFLAGEAPTFADFGAWCNLRSEGQTGYIKAVEATEPAQEAVKWAAELAANAPKEALTIPNVPGTGSDPSVNPMDAFKNLITVQIAALGNLDPVIVYQAIDNPRSLENGDLAIALPRLRLKGNPAAIAKEWAASFVPNEYVTESSAAGPFLNFRINKTALVKLTLGQVSDKVEKYGHNSLGNGKTVIVEFSSPNIAKPFHAGHLRSTIIGAFVRNIYDANGWKTITMNYLGDWGKQYGLLAVGFAKYGSEEKLVTDPIKHLYDVYVAINKDAGEDETIHDQARSYFKKMEDGDEEALALWRRFRDLSIVKYKNIYGRLNIHFDVYSGESQVGKGMAEAMKLLHECKLLEESEGALIIDMEKYKLGKTVVQKKDGTTLYLTRDIGAAMERYEKYKFDKMIYVVASQQDLHLKQLFKTLEMLKFDWASKLEHVNFGMVMGMSTRKGTVVFLEDILEEAKETMHDVMRKNERKYAEIADPEQVADEIGISAVKIQDNSARRIKNYDFDMARMCTFEGDTGPYIQYAHARLASVERKSGLAINHNADLSLLTEPQAVDVIRTVAQYPDLIKSLLNGYEPCNVVTYAFKLSHDISACFENLWVRGADPAVADARLLMYWSARITLGNAMRMLGLRPLEQPVNERLNEHDEQFGVNGKESHQMVPSHNHILTNGLEALIDYEQQSADTVSLEAIKLTVEQTFASFLEALTALEQDPADRLLKSIKACHTDLEENTKFLKVHTSLLKELMNKVNDIRTISRNVAAKPEVPLSLKKNKQKSRSSGFSKMKIDTAMKSTQTKITDYF</sequence>
<evidence type="ECO:0000256" key="6">
    <source>
        <dbReference type="ARBA" id="ARBA00022917"/>
    </source>
</evidence>
<dbReference type="InterPro" id="IPR005148">
    <property type="entry name" value="Arg-tRNA-synth_N"/>
</dbReference>
<dbReference type="EMBL" id="DF836299">
    <property type="protein sequence ID" value="GAN01675.1"/>
    <property type="molecule type" value="Genomic_DNA"/>
</dbReference>
<feature type="domain" description="Arginyl tRNA synthetase N-terminal" evidence="14">
    <location>
        <begin position="170"/>
        <end position="250"/>
    </location>
</feature>
<organism evidence="15">
    <name type="scientific">Mucor ambiguus</name>
    <dbReference type="NCBI Taxonomy" id="91626"/>
    <lineage>
        <taxon>Eukaryota</taxon>
        <taxon>Fungi</taxon>
        <taxon>Fungi incertae sedis</taxon>
        <taxon>Mucoromycota</taxon>
        <taxon>Mucoromycotina</taxon>
        <taxon>Mucoromycetes</taxon>
        <taxon>Mucorales</taxon>
        <taxon>Mucorineae</taxon>
        <taxon>Mucoraceae</taxon>
        <taxon>Mucor</taxon>
    </lineage>
</organism>
<protein>
    <recommendedName>
        <fullName evidence="2">arginine--tRNA ligase</fullName>
        <ecNumber evidence="2">6.1.1.19</ecNumber>
    </recommendedName>
    <alternativeName>
        <fullName evidence="8">Arginyl-tRNA synthetase</fullName>
    </alternativeName>
</protein>
<evidence type="ECO:0000256" key="5">
    <source>
        <dbReference type="ARBA" id="ARBA00022840"/>
    </source>
</evidence>
<dbReference type="PANTHER" id="PTHR11956">
    <property type="entry name" value="ARGINYL-TRNA SYNTHETASE"/>
    <property type="match status" value="1"/>
</dbReference>
<evidence type="ECO:0000259" key="13">
    <source>
        <dbReference type="SMART" id="SM00836"/>
    </source>
</evidence>
<dbReference type="Pfam" id="PF05746">
    <property type="entry name" value="DALR_1"/>
    <property type="match status" value="1"/>
</dbReference>
<dbReference type="CDD" id="cd00671">
    <property type="entry name" value="ArgRS_core"/>
    <property type="match status" value="1"/>
</dbReference>
<dbReference type="OrthoDB" id="68056at2759"/>
<keyword evidence="5 10" id="KW-0067">ATP-binding</keyword>
<keyword evidence="16" id="KW-1185">Reference proteome</keyword>
<evidence type="ECO:0000313" key="16">
    <source>
        <dbReference type="Proteomes" id="UP000053815"/>
    </source>
</evidence>
<dbReference type="SMART" id="SM00836">
    <property type="entry name" value="DALR_1"/>
    <property type="match status" value="1"/>
</dbReference>
<evidence type="ECO:0000256" key="2">
    <source>
        <dbReference type="ARBA" id="ARBA00012837"/>
    </source>
</evidence>
<dbReference type="Pfam" id="PF00750">
    <property type="entry name" value="tRNA-synt_1d"/>
    <property type="match status" value="1"/>
</dbReference>
<keyword evidence="4 10" id="KW-0547">Nucleotide-binding</keyword>
<dbReference type="GO" id="GO:0005739">
    <property type="term" value="C:mitochondrion"/>
    <property type="evidence" value="ECO:0007669"/>
    <property type="project" value="TreeGrafter"/>
</dbReference>
<dbReference type="SMART" id="SM01016">
    <property type="entry name" value="Arg_tRNA_synt_N"/>
    <property type="match status" value="1"/>
</dbReference>
<evidence type="ECO:0000256" key="10">
    <source>
        <dbReference type="RuleBase" id="RU363038"/>
    </source>
</evidence>
<reference evidence="15" key="1">
    <citation type="submission" date="2014-09" db="EMBL/GenBank/DDBJ databases">
        <title>Draft genome sequence of an oleaginous Mucoromycotina fungus Mucor ambiguus NBRC6742.</title>
        <authorList>
            <person name="Takeda I."/>
            <person name="Yamane N."/>
            <person name="Morita T."/>
            <person name="Tamano K."/>
            <person name="Machida M."/>
            <person name="Baker S."/>
            <person name="Koike H."/>
        </authorList>
    </citation>
    <scope>NUCLEOTIDE SEQUENCE</scope>
    <source>
        <strain evidence="15">NBRC 6742</strain>
    </source>
</reference>
<comment type="similarity">
    <text evidence="1 10">Belongs to the class-I aminoacyl-tRNA synthetase family.</text>
</comment>
<dbReference type="InterPro" id="IPR001412">
    <property type="entry name" value="aa-tRNA-synth_I_CS"/>
</dbReference>
<dbReference type="Pfam" id="PF03485">
    <property type="entry name" value="Arg_tRNA_synt_N"/>
    <property type="match status" value="1"/>
</dbReference>
<evidence type="ECO:0000259" key="14">
    <source>
        <dbReference type="SMART" id="SM01016"/>
    </source>
</evidence>
<dbReference type="AlphaFoldDB" id="A0A0C9LQS6"/>
<evidence type="ECO:0000256" key="1">
    <source>
        <dbReference type="ARBA" id="ARBA00005594"/>
    </source>
</evidence>
<dbReference type="GO" id="GO:0032543">
    <property type="term" value="P:mitochondrial translation"/>
    <property type="evidence" value="ECO:0007669"/>
    <property type="project" value="TreeGrafter"/>
</dbReference>
<dbReference type="CDD" id="cd07956">
    <property type="entry name" value="Anticodon_Ia_Arg"/>
    <property type="match status" value="1"/>
</dbReference>
<dbReference type="EC" id="6.1.1.19" evidence="2"/>
<feature type="coiled-coil region" evidence="11">
    <location>
        <begin position="541"/>
        <end position="568"/>
    </location>
</feature>
<dbReference type="Proteomes" id="UP000053815">
    <property type="component" value="Unassembled WGS sequence"/>
</dbReference>
<dbReference type="InterPro" id="IPR001278">
    <property type="entry name" value="Arg-tRNA-ligase"/>
</dbReference>
<dbReference type="NCBIfam" id="TIGR00456">
    <property type="entry name" value="argS"/>
    <property type="match status" value="1"/>
</dbReference>
<dbReference type="SUPFAM" id="SSF52374">
    <property type="entry name" value="Nucleotidylyl transferase"/>
    <property type="match status" value="1"/>
</dbReference>
<dbReference type="PROSITE" id="PS00178">
    <property type="entry name" value="AA_TRNA_LIGASE_I"/>
    <property type="match status" value="1"/>
</dbReference>
<dbReference type="InterPro" id="IPR014729">
    <property type="entry name" value="Rossmann-like_a/b/a_fold"/>
</dbReference>
<feature type="region of interest" description="Disordered" evidence="12">
    <location>
        <begin position="858"/>
        <end position="877"/>
    </location>
</feature>
<gene>
    <name evidence="15" type="ORF">MAM1_0010d01109</name>
</gene>
<dbReference type="PRINTS" id="PR01038">
    <property type="entry name" value="TRNASYNTHARG"/>
</dbReference>
<keyword evidence="6 10" id="KW-0648">Protein biosynthesis</keyword>
<dbReference type="STRING" id="91626.A0A0C9LQS6"/>
<evidence type="ECO:0000256" key="3">
    <source>
        <dbReference type="ARBA" id="ARBA00022598"/>
    </source>
</evidence>
<evidence type="ECO:0000256" key="7">
    <source>
        <dbReference type="ARBA" id="ARBA00023146"/>
    </source>
</evidence>
<dbReference type="PANTHER" id="PTHR11956:SF11">
    <property type="entry name" value="ARGININE--TRNA LIGASE, MITOCHONDRIAL-RELATED"/>
    <property type="match status" value="1"/>
</dbReference>
<feature type="domain" description="DALR anticodon binding" evidence="13">
    <location>
        <begin position="615"/>
        <end position="730"/>
    </location>
</feature>
<dbReference type="GO" id="GO:0005524">
    <property type="term" value="F:ATP binding"/>
    <property type="evidence" value="ECO:0007669"/>
    <property type="project" value="UniProtKB-KW"/>
</dbReference>
<dbReference type="FunFam" id="3.40.50.620:FF:000058">
    <property type="entry name" value="Mitochondrial arginyl-tRNA synthetase"/>
    <property type="match status" value="1"/>
</dbReference>
<dbReference type="Gene3D" id="1.10.730.10">
    <property type="entry name" value="Isoleucyl-tRNA Synthetase, Domain 1"/>
    <property type="match status" value="1"/>
</dbReference>
<evidence type="ECO:0000256" key="12">
    <source>
        <dbReference type="SAM" id="MobiDB-lite"/>
    </source>
</evidence>
<dbReference type="InterPro" id="IPR035684">
    <property type="entry name" value="ArgRS_core"/>
</dbReference>
<evidence type="ECO:0000313" key="15">
    <source>
        <dbReference type="EMBL" id="GAN01675.1"/>
    </source>
</evidence>
<dbReference type="InterPro" id="IPR036695">
    <property type="entry name" value="Arg-tRNA-synth_N_sf"/>
</dbReference>
<keyword evidence="7 10" id="KW-0030">Aminoacyl-tRNA synthetase</keyword>
<evidence type="ECO:0000256" key="8">
    <source>
        <dbReference type="ARBA" id="ARBA00033033"/>
    </source>
</evidence>
<dbReference type="GO" id="GO:0004814">
    <property type="term" value="F:arginine-tRNA ligase activity"/>
    <property type="evidence" value="ECO:0007669"/>
    <property type="project" value="UniProtKB-EC"/>
</dbReference>
<dbReference type="Gene3D" id="3.40.50.620">
    <property type="entry name" value="HUPs"/>
    <property type="match status" value="1"/>
</dbReference>
<keyword evidence="3 10" id="KW-0436">Ligase</keyword>